<feature type="domain" description="CBS" evidence="6">
    <location>
        <begin position="247"/>
        <end position="308"/>
    </location>
</feature>
<organism evidence="7 8">
    <name type="scientific">Microbaculum marinisediminis</name>
    <dbReference type="NCBI Taxonomy" id="2931392"/>
    <lineage>
        <taxon>Bacteria</taxon>
        <taxon>Pseudomonadati</taxon>
        <taxon>Pseudomonadota</taxon>
        <taxon>Alphaproteobacteria</taxon>
        <taxon>Hyphomicrobiales</taxon>
        <taxon>Tepidamorphaceae</taxon>
        <taxon>Microbaculum</taxon>
    </lineage>
</organism>
<dbReference type="NCBIfam" id="TIGR00573">
    <property type="entry name" value="dnaq"/>
    <property type="match status" value="1"/>
</dbReference>
<evidence type="ECO:0000256" key="2">
    <source>
        <dbReference type="ARBA" id="ARBA00025483"/>
    </source>
</evidence>
<dbReference type="Gene3D" id="3.10.580.10">
    <property type="entry name" value="CBS-domain"/>
    <property type="match status" value="1"/>
</dbReference>
<dbReference type="GO" id="GO:0005829">
    <property type="term" value="C:cytosol"/>
    <property type="evidence" value="ECO:0007669"/>
    <property type="project" value="TreeGrafter"/>
</dbReference>
<evidence type="ECO:0000313" key="8">
    <source>
        <dbReference type="Proteomes" id="UP001320898"/>
    </source>
</evidence>
<reference evidence="7 8" key="1">
    <citation type="submission" date="2022-04" db="EMBL/GenBank/DDBJ databases">
        <authorList>
            <person name="Ye Y.-Q."/>
            <person name="Du Z.-J."/>
        </authorList>
    </citation>
    <scope>NUCLEOTIDE SEQUENCE [LARGE SCALE GENOMIC DNA]</scope>
    <source>
        <strain evidence="7 8">A6E488</strain>
    </source>
</reference>
<dbReference type="RefSeq" id="WP_261614223.1">
    <property type="nucleotide sequence ID" value="NZ_JALIDZ010000001.1"/>
</dbReference>
<evidence type="ECO:0000256" key="5">
    <source>
        <dbReference type="PROSITE-ProRule" id="PRU00703"/>
    </source>
</evidence>
<dbReference type="GO" id="GO:0045004">
    <property type="term" value="P:DNA replication proofreading"/>
    <property type="evidence" value="ECO:0007669"/>
    <property type="project" value="TreeGrafter"/>
</dbReference>
<dbReference type="Proteomes" id="UP001320898">
    <property type="component" value="Unassembled WGS sequence"/>
</dbReference>
<dbReference type="CDD" id="cd06127">
    <property type="entry name" value="DEDDh"/>
    <property type="match status" value="1"/>
</dbReference>
<comment type="catalytic activity">
    <reaction evidence="4">
        <text>DNA(n) + a 2'-deoxyribonucleoside 5'-triphosphate = DNA(n+1) + diphosphate</text>
        <dbReference type="Rhea" id="RHEA:22508"/>
        <dbReference type="Rhea" id="RHEA-COMP:17339"/>
        <dbReference type="Rhea" id="RHEA-COMP:17340"/>
        <dbReference type="ChEBI" id="CHEBI:33019"/>
        <dbReference type="ChEBI" id="CHEBI:61560"/>
        <dbReference type="ChEBI" id="CHEBI:173112"/>
        <dbReference type="EC" id="2.7.7.7"/>
    </reaction>
</comment>
<accession>A0AAW5QT53</accession>
<evidence type="ECO:0000313" key="7">
    <source>
        <dbReference type="EMBL" id="MCT8970659.1"/>
    </source>
</evidence>
<gene>
    <name evidence="7" type="ORF">MUB46_02185</name>
</gene>
<dbReference type="PANTHER" id="PTHR30231:SF41">
    <property type="entry name" value="DNA POLYMERASE III SUBUNIT EPSILON"/>
    <property type="match status" value="1"/>
</dbReference>
<dbReference type="AlphaFoldDB" id="A0AAW5QT53"/>
<dbReference type="CDD" id="cd05401">
    <property type="entry name" value="NT_GlnE_GlnD_like"/>
    <property type="match status" value="1"/>
</dbReference>
<keyword evidence="5" id="KW-0129">CBS domain</keyword>
<dbReference type="InterPro" id="IPR036397">
    <property type="entry name" value="RNaseH_sf"/>
</dbReference>
<evidence type="ECO:0000256" key="4">
    <source>
        <dbReference type="ARBA" id="ARBA00049244"/>
    </source>
</evidence>
<dbReference type="GO" id="GO:0008408">
    <property type="term" value="F:3'-5' exonuclease activity"/>
    <property type="evidence" value="ECO:0007669"/>
    <property type="project" value="TreeGrafter"/>
</dbReference>
<dbReference type="InterPro" id="IPR013520">
    <property type="entry name" value="Ribonucl_H"/>
</dbReference>
<feature type="domain" description="CBS" evidence="6">
    <location>
        <begin position="316"/>
        <end position="376"/>
    </location>
</feature>
<dbReference type="EMBL" id="JALIDZ010000001">
    <property type="protein sequence ID" value="MCT8970659.1"/>
    <property type="molecule type" value="Genomic_DNA"/>
</dbReference>
<dbReference type="PROSITE" id="PS51371">
    <property type="entry name" value="CBS"/>
    <property type="match status" value="2"/>
</dbReference>
<dbReference type="InterPro" id="IPR006054">
    <property type="entry name" value="DnaQ"/>
</dbReference>
<dbReference type="GO" id="GO:0003887">
    <property type="term" value="F:DNA-directed DNA polymerase activity"/>
    <property type="evidence" value="ECO:0007669"/>
    <property type="project" value="UniProtKB-EC"/>
</dbReference>
<dbReference type="GO" id="GO:0003677">
    <property type="term" value="F:DNA binding"/>
    <property type="evidence" value="ECO:0007669"/>
    <property type="project" value="InterPro"/>
</dbReference>
<dbReference type="Pfam" id="PF00571">
    <property type="entry name" value="CBS"/>
    <property type="match status" value="2"/>
</dbReference>
<dbReference type="Pfam" id="PF10335">
    <property type="entry name" value="DUF294_C"/>
    <property type="match status" value="1"/>
</dbReference>
<dbReference type="PANTHER" id="PTHR30231">
    <property type="entry name" value="DNA POLYMERASE III SUBUNIT EPSILON"/>
    <property type="match status" value="1"/>
</dbReference>
<protein>
    <recommendedName>
        <fullName evidence="1">DNA-directed DNA polymerase</fullName>
        <ecNumber evidence="1">2.7.7.7</ecNumber>
    </recommendedName>
</protein>
<dbReference type="SUPFAM" id="SSF53098">
    <property type="entry name" value="Ribonuclease H-like"/>
    <property type="match status" value="1"/>
</dbReference>
<evidence type="ECO:0000256" key="1">
    <source>
        <dbReference type="ARBA" id="ARBA00012417"/>
    </source>
</evidence>
<keyword evidence="8" id="KW-1185">Reference proteome</keyword>
<dbReference type="Gene3D" id="3.30.420.10">
    <property type="entry name" value="Ribonuclease H-like superfamily/Ribonuclease H"/>
    <property type="match status" value="1"/>
</dbReference>
<comment type="function">
    <text evidence="2">DNA polymerase III is a complex, multichain enzyme responsible for most of the replicative synthesis in bacteria. The epsilon subunit contain the editing function and is a proofreading 3'-5' exonuclease.</text>
</comment>
<sequence length="713" mass="75932">MTGSAFTATANATPLLSIDAVVLDTETTGLDPREARIVQIGAVGLRAGLPDEADVYGTLVNPGMPIPPASSEIHGITDAAVADAPPFADVAAGLDRYVGGRIVVGHNIGFDLAVLKREHDRAGLAWQPPRTLDTRLLAHLAAPHLPGHSLEHLAEWLGVAVDGRHTALGDAKVTAAILIALVPKLRERNIRTLAEAEAACARLTDMFEDQYRAGWIEPVRREAAALSERALSRIDAYPYRHRIADVMSAPPILVPPAMTMRDALKVLAHKRVSSIFVGDDSDLAAATCGILTERDVLRAVAGDSEAALADPVSRYASTPLECVFEDAYIYRAIGRMARLRVRHLGVIDETGRVVGALSQRDLLRMRATEAVSLGDEIDTVATVNALAAAWAKLPAVARGLVAEGIGGRDVAGVISREMCALTRRAGILAEQTMAAAGKGPPPVDYALLVLGSGGRGESLLAADQDNAVVYADPPEGAAEAVDAWFAEYGRHVADTLHAAGVPYCKGGVMAMNVEWRAPVAEWKSRVGDWVRRSRPQDLLNVDIFFDMRAVHGDAALAREIWAFAYEEGGRAVAFAKLLAEASAGFSPPLTFFGGFRAENGRVDLKKGGLFPIVAGARVLSIRHHVLQRSTRARLEGVRALGVGAGEDLERLVGSHALLVDLVLEQQLADIAQGLPPTNAIEIGRLGRVRADALKRALSSLGTLDQMVRDLLFS</sequence>
<dbReference type="InterPro" id="IPR000644">
    <property type="entry name" value="CBS_dom"/>
</dbReference>
<dbReference type="SMART" id="SM00116">
    <property type="entry name" value="CBS"/>
    <property type="match status" value="2"/>
</dbReference>
<dbReference type="InterPro" id="IPR046342">
    <property type="entry name" value="CBS_dom_sf"/>
</dbReference>
<comment type="subunit">
    <text evidence="3">DNA polymerase III contains a core (composed of alpha, epsilon and theta chains) that associates with a tau subunit. This core dimerizes to form the POLIII' complex. PolIII' associates with the gamma complex (composed of gamma, delta, delta', psi and chi chains) and with the beta chain to form the complete DNA polymerase III complex.</text>
</comment>
<dbReference type="InterPro" id="IPR005105">
    <property type="entry name" value="GlnD_Uridyltrans_N"/>
</dbReference>
<dbReference type="Pfam" id="PF03445">
    <property type="entry name" value="DUF294"/>
    <property type="match status" value="1"/>
</dbReference>
<dbReference type="Pfam" id="PF00929">
    <property type="entry name" value="RNase_T"/>
    <property type="match status" value="1"/>
</dbReference>
<evidence type="ECO:0000259" key="6">
    <source>
        <dbReference type="PROSITE" id="PS51371"/>
    </source>
</evidence>
<dbReference type="SUPFAM" id="SSF54631">
    <property type="entry name" value="CBS-domain pair"/>
    <property type="match status" value="1"/>
</dbReference>
<comment type="caution">
    <text evidence="7">The sequence shown here is derived from an EMBL/GenBank/DDBJ whole genome shotgun (WGS) entry which is preliminary data.</text>
</comment>
<dbReference type="EC" id="2.7.7.7" evidence="1"/>
<name>A0AAW5QT53_9HYPH</name>
<dbReference type="FunFam" id="3.30.420.10:FF:000045">
    <property type="entry name" value="3'-5' exonuclease DinG"/>
    <property type="match status" value="1"/>
</dbReference>
<dbReference type="InterPro" id="IPR018821">
    <property type="entry name" value="DUF294_put_nucleoTrafse_sb-bd"/>
</dbReference>
<dbReference type="SMART" id="SM00479">
    <property type="entry name" value="EXOIII"/>
    <property type="match status" value="1"/>
</dbReference>
<dbReference type="InterPro" id="IPR012337">
    <property type="entry name" value="RNaseH-like_sf"/>
</dbReference>
<proteinExistence type="predicted"/>
<evidence type="ECO:0000256" key="3">
    <source>
        <dbReference type="ARBA" id="ARBA00026073"/>
    </source>
</evidence>
<dbReference type="GO" id="GO:0008773">
    <property type="term" value="F:[protein-PII] uridylyltransferase activity"/>
    <property type="evidence" value="ECO:0007669"/>
    <property type="project" value="InterPro"/>
</dbReference>